<dbReference type="InterPro" id="IPR023393">
    <property type="entry name" value="START-like_dom_sf"/>
</dbReference>
<dbReference type="Proteomes" id="UP000289738">
    <property type="component" value="Chromosome B02"/>
</dbReference>
<evidence type="ECO:0000256" key="1">
    <source>
        <dbReference type="SAM" id="MobiDB-lite"/>
    </source>
</evidence>
<protein>
    <submittedName>
        <fullName evidence="2">Uncharacterized protein</fullName>
    </submittedName>
</protein>
<sequence length="217" mass="23945">MAVGVVDGSSEAIFQTLMSLGPSRSAWDFCFYKGSVVEHVDGHTDIIHKELYRDWLPCCRPASAISVEKEKVLLAMAYSSLFNRGQQAKYDFKGGAQVQILCAEPDSQKTPIDNDLSDSEMNSKDTKEMVLVRHSGRITRKSYKYDGKSPCPVVVDIDNEDTTEADQVQEENKEHASGLKSKKVPRSASATANNEVVSSNNANNILLEDLKLFAHNG</sequence>
<keyword evidence="3" id="KW-1185">Reference proteome</keyword>
<dbReference type="Gene3D" id="3.30.530.20">
    <property type="match status" value="1"/>
</dbReference>
<accession>A0A445AIX3</accession>
<dbReference type="AlphaFoldDB" id="A0A445AIX3"/>
<dbReference type="SUPFAM" id="SSF55961">
    <property type="entry name" value="Bet v1-like"/>
    <property type="match status" value="1"/>
</dbReference>
<evidence type="ECO:0000313" key="2">
    <source>
        <dbReference type="EMBL" id="RYR26389.1"/>
    </source>
</evidence>
<gene>
    <name evidence="2" type="ORF">Ahy_B02g060627</name>
</gene>
<dbReference type="PANTHER" id="PTHR12136">
    <property type="entry name" value="ENHANCED DISEASE RESISTANCE-RELATED"/>
    <property type="match status" value="1"/>
</dbReference>
<dbReference type="EMBL" id="SDMP01000012">
    <property type="protein sequence ID" value="RYR26389.1"/>
    <property type="molecule type" value="Genomic_DNA"/>
</dbReference>
<dbReference type="InterPro" id="IPR045096">
    <property type="entry name" value="EDR2-like"/>
</dbReference>
<name>A0A445AIX3_ARAHY</name>
<organism evidence="2 3">
    <name type="scientific">Arachis hypogaea</name>
    <name type="common">Peanut</name>
    <dbReference type="NCBI Taxonomy" id="3818"/>
    <lineage>
        <taxon>Eukaryota</taxon>
        <taxon>Viridiplantae</taxon>
        <taxon>Streptophyta</taxon>
        <taxon>Embryophyta</taxon>
        <taxon>Tracheophyta</taxon>
        <taxon>Spermatophyta</taxon>
        <taxon>Magnoliopsida</taxon>
        <taxon>eudicotyledons</taxon>
        <taxon>Gunneridae</taxon>
        <taxon>Pentapetalae</taxon>
        <taxon>rosids</taxon>
        <taxon>fabids</taxon>
        <taxon>Fabales</taxon>
        <taxon>Fabaceae</taxon>
        <taxon>Papilionoideae</taxon>
        <taxon>50 kb inversion clade</taxon>
        <taxon>dalbergioids sensu lato</taxon>
        <taxon>Dalbergieae</taxon>
        <taxon>Pterocarpus clade</taxon>
        <taxon>Arachis</taxon>
    </lineage>
</organism>
<evidence type="ECO:0000313" key="3">
    <source>
        <dbReference type="Proteomes" id="UP000289738"/>
    </source>
</evidence>
<comment type="caution">
    <text evidence="2">The sequence shown here is derived from an EMBL/GenBank/DDBJ whole genome shotgun (WGS) entry which is preliminary data.</text>
</comment>
<reference evidence="2 3" key="1">
    <citation type="submission" date="2019-01" db="EMBL/GenBank/DDBJ databases">
        <title>Sequencing of cultivated peanut Arachis hypogaea provides insights into genome evolution and oil improvement.</title>
        <authorList>
            <person name="Chen X."/>
        </authorList>
    </citation>
    <scope>NUCLEOTIDE SEQUENCE [LARGE SCALE GENOMIC DNA]</scope>
    <source>
        <strain evidence="3">cv. Fuhuasheng</strain>
        <tissue evidence="2">Leaves</tissue>
    </source>
</reference>
<dbReference type="STRING" id="3818.A0A445AIX3"/>
<feature type="region of interest" description="Disordered" evidence="1">
    <location>
        <begin position="168"/>
        <end position="193"/>
    </location>
</feature>
<proteinExistence type="predicted"/>
<dbReference type="PANTHER" id="PTHR12136:SF41">
    <property type="entry name" value="PLECKSTRIN HOMOLOGY (PH) AND LIPID-BINDING START DOMAINS-CONTAINING PROTEIN"/>
    <property type="match status" value="1"/>
</dbReference>